<dbReference type="GO" id="GO:0005524">
    <property type="term" value="F:ATP binding"/>
    <property type="evidence" value="ECO:0007669"/>
    <property type="project" value="InterPro"/>
</dbReference>
<dbReference type="InterPro" id="IPR003439">
    <property type="entry name" value="ABC_transporter-like_ATP-bd"/>
</dbReference>
<sequence length="99" mass="10665">MSETPEHNPLLVIDNLYTSFFTPQGEVKAVRGVSFSVDAGEIVGIVGESGCGKSVTCKSVMQLLGNHGRIVGGKSVFAVRIWRIILPRRCASYVVMISP</sequence>
<evidence type="ECO:0000313" key="10">
    <source>
        <dbReference type="Proteomes" id="UP000294820"/>
    </source>
</evidence>
<dbReference type="EMBL" id="LT615367">
    <property type="protein sequence ID" value="SLM62679.1"/>
    <property type="molecule type" value="Genomic_DNA"/>
</dbReference>
<comment type="catalytic activity">
    <reaction evidence="7">
        <text>a dipeptide(out) + ATP + H2O = a dipeptide(in) + ADP + phosphate + H(+)</text>
        <dbReference type="Rhea" id="RHEA:23120"/>
        <dbReference type="ChEBI" id="CHEBI:15377"/>
        <dbReference type="ChEBI" id="CHEBI:15378"/>
        <dbReference type="ChEBI" id="CHEBI:30616"/>
        <dbReference type="ChEBI" id="CHEBI:43474"/>
        <dbReference type="ChEBI" id="CHEBI:90799"/>
        <dbReference type="ChEBI" id="CHEBI:456216"/>
        <dbReference type="EC" id="7.4.2.9"/>
    </reaction>
</comment>
<feature type="domain" description="ABC transporter" evidence="8">
    <location>
        <begin position="31"/>
        <end position="76"/>
    </location>
</feature>
<dbReference type="InterPro" id="IPR050388">
    <property type="entry name" value="ABC_Ni/Peptide_Import"/>
</dbReference>
<comment type="subcellular location">
    <subcellularLocation>
        <location evidence="1">Membrane</location>
    </subcellularLocation>
</comment>
<dbReference type="GO" id="GO:0016887">
    <property type="term" value="F:ATP hydrolysis activity"/>
    <property type="evidence" value="ECO:0007669"/>
    <property type="project" value="InterPro"/>
</dbReference>
<dbReference type="Proteomes" id="UP000294820">
    <property type="component" value="Chromosome 1"/>
</dbReference>
<keyword evidence="4" id="KW-1003">Cell membrane</keyword>
<evidence type="ECO:0000256" key="1">
    <source>
        <dbReference type="ARBA" id="ARBA00004370"/>
    </source>
</evidence>
<name>A0A375AAQ4_9GAMM</name>
<dbReference type="RefSeq" id="WP_269472545.1">
    <property type="nucleotide sequence ID" value="NZ_LT615367.1"/>
</dbReference>
<dbReference type="KEGG" id="daq:DAQ1742_01739"/>
<evidence type="ECO:0000256" key="4">
    <source>
        <dbReference type="ARBA" id="ARBA00022475"/>
    </source>
</evidence>
<evidence type="ECO:0000259" key="8">
    <source>
        <dbReference type="Pfam" id="PF00005"/>
    </source>
</evidence>
<reference evidence="9 10" key="1">
    <citation type="submission" date="2016-09" db="EMBL/GenBank/DDBJ databases">
        <authorList>
            <person name="Reverchon S."/>
            <person name="Nasser W."/>
            <person name="Leonard S."/>
            <person name="Brochier C."/>
            <person name="Duprey A."/>
        </authorList>
    </citation>
    <scope>NUCLEOTIDE SEQUENCE [LARGE SCALE GENOMIC DNA]</scope>
    <source>
        <strain evidence="9 10">174/2</strain>
    </source>
</reference>
<evidence type="ECO:0000256" key="3">
    <source>
        <dbReference type="ARBA" id="ARBA00022448"/>
    </source>
</evidence>
<keyword evidence="5" id="KW-0472">Membrane</keyword>
<protein>
    <recommendedName>
        <fullName evidence="6">ABC-type dipeptide transporter</fullName>
        <ecNumber evidence="6">7.4.2.9</ecNumber>
    </recommendedName>
</protein>
<evidence type="ECO:0000313" key="9">
    <source>
        <dbReference type="EMBL" id="SLM62679.1"/>
    </source>
</evidence>
<proteinExistence type="inferred from homology"/>
<comment type="similarity">
    <text evidence="2">Belongs to the ABC transporter superfamily.</text>
</comment>
<keyword evidence="10" id="KW-1185">Reference proteome</keyword>
<dbReference type="EC" id="7.4.2.9" evidence="6"/>
<gene>
    <name evidence="9" type="ORF">DAQ1742_01739</name>
</gene>
<dbReference type="InterPro" id="IPR027417">
    <property type="entry name" value="P-loop_NTPase"/>
</dbReference>
<dbReference type="PANTHER" id="PTHR43297:SF2">
    <property type="entry name" value="DIPEPTIDE TRANSPORT ATP-BINDING PROTEIN DPPD"/>
    <property type="match status" value="1"/>
</dbReference>
<evidence type="ECO:0000256" key="7">
    <source>
        <dbReference type="ARBA" id="ARBA00047356"/>
    </source>
</evidence>
<dbReference type="Gene3D" id="3.40.50.300">
    <property type="entry name" value="P-loop containing nucleotide triphosphate hydrolases"/>
    <property type="match status" value="1"/>
</dbReference>
<organism evidence="9 10">
    <name type="scientific">Dickeya aquatica</name>
    <dbReference type="NCBI Taxonomy" id="1401087"/>
    <lineage>
        <taxon>Bacteria</taxon>
        <taxon>Pseudomonadati</taxon>
        <taxon>Pseudomonadota</taxon>
        <taxon>Gammaproteobacteria</taxon>
        <taxon>Enterobacterales</taxon>
        <taxon>Pectobacteriaceae</taxon>
        <taxon>Dickeya</taxon>
    </lineage>
</organism>
<dbReference type="Pfam" id="PF00005">
    <property type="entry name" value="ABC_tran"/>
    <property type="match status" value="1"/>
</dbReference>
<dbReference type="PANTHER" id="PTHR43297">
    <property type="entry name" value="OLIGOPEPTIDE TRANSPORT ATP-BINDING PROTEIN APPD"/>
    <property type="match status" value="1"/>
</dbReference>
<dbReference type="SUPFAM" id="SSF52540">
    <property type="entry name" value="P-loop containing nucleoside triphosphate hydrolases"/>
    <property type="match status" value="1"/>
</dbReference>
<dbReference type="AlphaFoldDB" id="A0A375AAQ4"/>
<evidence type="ECO:0000256" key="2">
    <source>
        <dbReference type="ARBA" id="ARBA00005417"/>
    </source>
</evidence>
<accession>A0A375AAQ4</accession>
<evidence type="ECO:0000256" key="6">
    <source>
        <dbReference type="ARBA" id="ARBA00038852"/>
    </source>
</evidence>
<keyword evidence="3" id="KW-0813">Transport</keyword>
<dbReference type="GO" id="GO:0016020">
    <property type="term" value="C:membrane"/>
    <property type="evidence" value="ECO:0007669"/>
    <property type="project" value="UniProtKB-SubCell"/>
</dbReference>
<evidence type="ECO:0000256" key="5">
    <source>
        <dbReference type="ARBA" id="ARBA00023136"/>
    </source>
</evidence>